<dbReference type="InterPro" id="IPR038606">
    <property type="entry name" value="To_sf"/>
</dbReference>
<dbReference type="Gene3D" id="3.15.10.30">
    <property type="entry name" value="Haemolymph juvenile hormone binding protein"/>
    <property type="match status" value="1"/>
</dbReference>
<protein>
    <submittedName>
        <fullName evidence="5">Protein takeout</fullName>
    </submittedName>
</protein>
<dbReference type="InterPro" id="IPR010562">
    <property type="entry name" value="Haemolymph_juvenile_hormone-bd"/>
</dbReference>
<keyword evidence="1 4" id="KW-0732">Signal</keyword>
<feature type="chain" id="PRO_5036262995" evidence="4">
    <location>
        <begin position="30"/>
        <end position="266"/>
    </location>
</feature>
<dbReference type="FunFam" id="3.15.10.30:FF:000001">
    <property type="entry name" value="Takeout-like protein 1"/>
    <property type="match status" value="1"/>
</dbReference>
<dbReference type="SMART" id="SM00700">
    <property type="entry name" value="JHBP"/>
    <property type="match status" value="1"/>
</dbReference>
<evidence type="ECO:0000313" key="5">
    <source>
        <dbReference type="EMBL" id="CAG6766451.1"/>
    </source>
</evidence>
<dbReference type="EMBL" id="HBUF01570855">
    <property type="protein sequence ID" value="CAG6766453.1"/>
    <property type="molecule type" value="Transcribed_RNA"/>
</dbReference>
<evidence type="ECO:0000256" key="2">
    <source>
        <dbReference type="ARBA" id="ARBA00023108"/>
    </source>
</evidence>
<dbReference type="EMBL" id="HBUF01570854">
    <property type="protein sequence ID" value="CAG6766452.1"/>
    <property type="molecule type" value="Transcribed_RNA"/>
</dbReference>
<proteinExistence type="inferred from homology"/>
<evidence type="ECO:0000256" key="4">
    <source>
        <dbReference type="SAM" id="SignalP"/>
    </source>
</evidence>
<evidence type="ECO:0000256" key="3">
    <source>
        <dbReference type="ARBA" id="ARBA00060902"/>
    </source>
</evidence>
<dbReference type="GO" id="GO:0007623">
    <property type="term" value="P:circadian rhythm"/>
    <property type="evidence" value="ECO:0007669"/>
    <property type="project" value="UniProtKB-ARBA"/>
</dbReference>
<accession>A0A8D9EUJ8</accession>
<feature type="signal peptide" evidence="4">
    <location>
        <begin position="1"/>
        <end position="29"/>
    </location>
</feature>
<dbReference type="PANTHER" id="PTHR11008:SF32">
    <property type="entry name" value="CIRCADIAN CLOCK-CONTROLLED PROTEIN DAYWAKE-RELATED"/>
    <property type="match status" value="1"/>
</dbReference>
<dbReference type="AlphaFoldDB" id="A0A8D9EUJ8"/>
<sequence>MVTRTFIQSSARLILFGSLLLIILESGESAYKWPAWVKPCRKSDGPTDECVTRRIAEALPNLLNGYPKAHIPKLDPLTITSLSVDTGNKQVGLSLKLKDCLIYGTKTAVLYKVHHDFENKHYDLYYRNPRLEVLGDYNMDGKILLLPIHGKGPGNITLTDVLGLMKFNYELVPKKDLHYARIINSTMTFTVGRAYFEFKDLFNGDKYLGAQMNSFLNENYAEVIREFGPAVGDALNLVFRAIIQEIFDLVALEKIYPDIDINPNKP</sequence>
<dbReference type="PANTHER" id="PTHR11008">
    <property type="entry name" value="PROTEIN TAKEOUT-LIKE PROTEIN"/>
    <property type="match status" value="1"/>
</dbReference>
<dbReference type="EMBL" id="HBUF01570853">
    <property type="protein sequence ID" value="CAG6766451.1"/>
    <property type="molecule type" value="Transcribed_RNA"/>
</dbReference>
<reference evidence="5" key="1">
    <citation type="submission" date="2021-05" db="EMBL/GenBank/DDBJ databases">
        <authorList>
            <person name="Alioto T."/>
            <person name="Alioto T."/>
            <person name="Gomez Garrido J."/>
        </authorList>
    </citation>
    <scope>NUCLEOTIDE SEQUENCE</scope>
</reference>
<dbReference type="EMBL" id="HBUF01570856">
    <property type="protein sequence ID" value="CAG6766454.1"/>
    <property type="molecule type" value="Transcribed_RNA"/>
</dbReference>
<dbReference type="GO" id="GO:0005615">
    <property type="term" value="C:extracellular space"/>
    <property type="evidence" value="ECO:0007669"/>
    <property type="project" value="TreeGrafter"/>
</dbReference>
<comment type="similarity">
    <text evidence="3">Belongs to the TO family.</text>
</comment>
<evidence type="ECO:0000256" key="1">
    <source>
        <dbReference type="ARBA" id="ARBA00022729"/>
    </source>
</evidence>
<dbReference type="Pfam" id="PF06585">
    <property type="entry name" value="JHBP"/>
    <property type="match status" value="1"/>
</dbReference>
<keyword evidence="2" id="KW-0090">Biological rhythms</keyword>
<name>A0A8D9EUJ8_9HEMI</name>
<organism evidence="5">
    <name type="scientific">Cacopsylla melanoneura</name>
    <dbReference type="NCBI Taxonomy" id="428564"/>
    <lineage>
        <taxon>Eukaryota</taxon>
        <taxon>Metazoa</taxon>
        <taxon>Ecdysozoa</taxon>
        <taxon>Arthropoda</taxon>
        <taxon>Hexapoda</taxon>
        <taxon>Insecta</taxon>
        <taxon>Pterygota</taxon>
        <taxon>Neoptera</taxon>
        <taxon>Paraneoptera</taxon>
        <taxon>Hemiptera</taxon>
        <taxon>Sternorrhyncha</taxon>
        <taxon>Psylloidea</taxon>
        <taxon>Psyllidae</taxon>
        <taxon>Psyllinae</taxon>
        <taxon>Cacopsylla</taxon>
    </lineage>
</organism>